<evidence type="ECO:0000256" key="6">
    <source>
        <dbReference type="SAM" id="Phobius"/>
    </source>
</evidence>
<dbReference type="Proteomes" id="UP001169760">
    <property type="component" value="Unassembled WGS sequence"/>
</dbReference>
<dbReference type="RefSeq" id="WP_303494711.1">
    <property type="nucleotide sequence ID" value="NZ_JAUOPB010000484.1"/>
</dbReference>
<keyword evidence="5 6" id="KW-0472">Membrane</keyword>
<protein>
    <submittedName>
        <fullName evidence="7">FtsW/RodA/SpoVE family cell cycle protein</fullName>
    </submittedName>
</protein>
<dbReference type="InterPro" id="IPR001182">
    <property type="entry name" value="FtsW/RodA"/>
</dbReference>
<evidence type="ECO:0000313" key="8">
    <source>
        <dbReference type="Proteomes" id="UP001169760"/>
    </source>
</evidence>
<gene>
    <name evidence="7" type="ORF">Q4521_22410</name>
</gene>
<dbReference type="Pfam" id="PF01098">
    <property type="entry name" value="FTSW_RODA_SPOVE"/>
    <property type="match status" value="1"/>
</dbReference>
<feature type="transmembrane region" description="Helical" evidence="6">
    <location>
        <begin position="41"/>
        <end position="61"/>
    </location>
</feature>
<feature type="non-terminal residue" evidence="7">
    <location>
        <position position="1"/>
    </location>
</feature>
<evidence type="ECO:0000313" key="7">
    <source>
        <dbReference type="EMBL" id="MDO6425246.1"/>
    </source>
</evidence>
<organism evidence="7 8">
    <name type="scientific">Saccharophagus degradans</name>
    <dbReference type="NCBI Taxonomy" id="86304"/>
    <lineage>
        <taxon>Bacteria</taxon>
        <taxon>Pseudomonadati</taxon>
        <taxon>Pseudomonadota</taxon>
        <taxon>Gammaproteobacteria</taxon>
        <taxon>Cellvibrionales</taxon>
        <taxon>Cellvibrionaceae</taxon>
        <taxon>Saccharophagus</taxon>
    </lineage>
</organism>
<feature type="non-terminal residue" evidence="7">
    <location>
        <position position="81"/>
    </location>
</feature>
<comment type="caution">
    <text evidence="7">The sequence shown here is derived from an EMBL/GenBank/DDBJ whole genome shotgun (WGS) entry which is preliminary data.</text>
</comment>
<evidence type="ECO:0000256" key="1">
    <source>
        <dbReference type="ARBA" id="ARBA00004141"/>
    </source>
</evidence>
<sequence length="81" mass="9255">VLYSRGGQSEHIVKRQLIVFGVAYSVMFVEAQLDLQMLRRWAPWFYVAGVGLLVLVFFFGVGSKGAQRWLSLGFIRFQPSE</sequence>
<name>A0AAW7XFD2_9GAMM</name>
<comment type="subcellular location">
    <subcellularLocation>
        <location evidence="1">Membrane</location>
        <topology evidence="1">Multi-pass membrane protein</topology>
    </subcellularLocation>
</comment>
<dbReference type="AlphaFoldDB" id="A0AAW7XFD2"/>
<reference evidence="7" key="1">
    <citation type="submission" date="2023-07" db="EMBL/GenBank/DDBJ databases">
        <title>Genome content predicts the carbon catabolic preferences of heterotrophic bacteria.</title>
        <authorList>
            <person name="Gralka M."/>
        </authorList>
    </citation>
    <scope>NUCLEOTIDE SEQUENCE</scope>
    <source>
        <strain evidence="7">I3M17_2</strain>
    </source>
</reference>
<proteinExistence type="predicted"/>
<feature type="transmembrane region" description="Helical" evidence="6">
    <location>
        <begin position="12"/>
        <end position="29"/>
    </location>
</feature>
<dbReference type="PANTHER" id="PTHR30474">
    <property type="entry name" value="CELL CYCLE PROTEIN"/>
    <property type="match status" value="1"/>
</dbReference>
<keyword evidence="2 6" id="KW-0812">Transmembrane</keyword>
<evidence type="ECO:0000256" key="3">
    <source>
        <dbReference type="ARBA" id="ARBA00022960"/>
    </source>
</evidence>
<dbReference type="GO" id="GO:0005886">
    <property type="term" value="C:plasma membrane"/>
    <property type="evidence" value="ECO:0007669"/>
    <property type="project" value="TreeGrafter"/>
</dbReference>
<keyword evidence="3" id="KW-0133">Cell shape</keyword>
<dbReference type="GO" id="GO:0015648">
    <property type="term" value="F:lipid-linked peptidoglycan transporter activity"/>
    <property type="evidence" value="ECO:0007669"/>
    <property type="project" value="TreeGrafter"/>
</dbReference>
<evidence type="ECO:0000256" key="2">
    <source>
        <dbReference type="ARBA" id="ARBA00022692"/>
    </source>
</evidence>
<keyword evidence="4 6" id="KW-1133">Transmembrane helix</keyword>
<evidence type="ECO:0000256" key="5">
    <source>
        <dbReference type="ARBA" id="ARBA00023136"/>
    </source>
</evidence>
<dbReference type="GO" id="GO:0051301">
    <property type="term" value="P:cell division"/>
    <property type="evidence" value="ECO:0007669"/>
    <property type="project" value="InterPro"/>
</dbReference>
<accession>A0AAW7XFD2</accession>
<evidence type="ECO:0000256" key="4">
    <source>
        <dbReference type="ARBA" id="ARBA00022989"/>
    </source>
</evidence>
<dbReference type="GO" id="GO:0032153">
    <property type="term" value="C:cell division site"/>
    <property type="evidence" value="ECO:0007669"/>
    <property type="project" value="TreeGrafter"/>
</dbReference>
<dbReference type="GO" id="GO:0008360">
    <property type="term" value="P:regulation of cell shape"/>
    <property type="evidence" value="ECO:0007669"/>
    <property type="project" value="UniProtKB-KW"/>
</dbReference>
<dbReference type="PANTHER" id="PTHR30474:SF1">
    <property type="entry name" value="PEPTIDOGLYCAN GLYCOSYLTRANSFERASE MRDB"/>
    <property type="match status" value="1"/>
</dbReference>
<dbReference type="EMBL" id="JAUOPB010000484">
    <property type="protein sequence ID" value="MDO6425246.1"/>
    <property type="molecule type" value="Genomic_DNA"/>
</dbReference>